<protein>
    <submittedName>
        <fullName evidence="2">Uncharacterized protein</fullName>
    </submittedName>
</protein>
<evidence type="ECO:0000313" key="2">
    <source>
        <dbReference type="EMBL" id="MBP2708531.1"/>
    </source>
</evidence>
<keyword evidence="3" id="KW-1185">Reference proteome</keyword>
<name>A0A940WWE3_9ACTN</name>
<keyword evidence="1" id="KW-0472">Membrane</keyword>
<sequence>MPAPRPTRKRMFGFVSAFVLGALIAGGLVFLVTMPSSTERAVDRIRAEEALRDKTQIKELTQLARDTRDRLVPVLQGLDRAMPADGVAGPAVVTPADVEAWRKAADAAVQAFADPPSGETATNVARSGLASAVQQIATTVDTYATSRDLTGPTRTAVTELAVRQRADAVFTWSIGATALDAVNIDAGYGHQHVFLPASGDGVLTPDDEPEGNHES</sequence>
<accession>A0A940WWE3</accession>
<organism evidence="2 3">
    <name type="scientific">Microbispora oryzae</name>
    <dbReference type="NCBI Taxonomy" id="2806554"/>
    <lineage>
        <taxon>Bacteria</taxon>
        <taxon>Bacillati</taxon>
        <taxon>Actinomycetota</taxon>
        <taxon>Actinomycetes</taxon>
        <taxon>Streptosporangiales</taxon>
        <taxon>Streptosporangiaceae</taxon>
        <taxon>Microbispora</taxon>
    </lineage>
</organism>
<dbReference type="AlphaFoldDB" id="A0A940WWE3"/>
<keyword evidence="1" id="KW-1133">Transmembrane helix</keyword>
<proteinExistence type="predicted"/>
<keyword evidence="1" id="KW-0812">Transmembrane</keyword>
<evidence type="ECO:0000256" key="1">
    <source>
        <dbReference type="SAM" id="Phobius"/>
    </source>
</evidence>
<evidence type="ECO:0000313" key="3">
    <source>
        <dbReference type="Proteomes" id="UP000674234"/>
    </source>
</evidence>
<feature type="transmembrane region" description="Helical" evidence="1">
    <location>
        <begin position="12"/>
        <end position="34"/>
    </location>
</feature>
<reference evidence="2" key="1">
    <citation type="submission" date="2021-02" db="EMBL/GenBank/DDBJ databases">
        <title>Draft genome sequence of Microbispora sp. RL4-1S isolated from rice leaves in Thailand.</title>
        <authorList>
            <person name="Muangham S."/>
            <person name="Duangmal K."/>
        </authorList>
    </citation>
    <scope>NUCLEOTIDE SEQUENCE</scope>
    <source>
        <strain evidence="2">RL4-1S</strain>
    </source>
</reference>
<dbReference type="Proteomes" id="UP000674234">
    <property type="component" value="Unassembled WGS sequence"/>
</dbReference>
<comment type="caution">
    <text evidence="2">The sequence shown here is derived from an EMBL/GenBank/DDBJ whole genome shotgun (WGS) entry which is preliminary data.</text>
</comment>
<dbReference type="EMBL" id="JAFCNB010000036">
    <property type="protein sequence ID" value="MBP2708531.1"/>
    <property type="molecule type" value="Genomic_DNA"/>
</dbReference>
<dbReference type="RefSeq" id="WP_210159793.1">
    <property type="nucleotide sequence ID" value="NZ_JAFCNB010000036.1"/>
</dbReference>
<gene>
    <name evidence="2" type="ORF">JOL79_32650</name>
</gene>